<dbReference type="InterPro" id="IPR025659">
    <property type="entry name" value="Tubby-like_C"/>
</dbReference>
<dbReference type="FunFam" id="3.20.90.10:FF:000001">
    <property type="entry name" value="Tubby-like protein"/>
    <property type="match status" value="1"/>
</dbReference>
<dbReference type="GO" id="GO:0005634">
    <property type="term" value="C:nucleus"/>
    <property type="evidence" value="ECO:0007669"/>
    <property type="project" value="UniProtKB-SubCell"/>
</dbReference>
<evidence type="ECO:0000259" key="8">
    <source>
        <dbReference type="Pfam" id="PF01167"/>
    </source>
</evidence>
<feature type="region of interest" description="Disordered" evidence="7">
    <location>
        <begin position="1"/>
        <end position="37"/>
    </location>
</feature>
<dbReference type="InterPro" id="IPR000007">
    <property type="entry name" value="Tubby_C"/>
</dbReference>
<proteinExistence type="inferred from homology"/>
<dbReference type="InterPro" id="IPR018066">
    <property type="entry name" value="Tubby_C_CS"/>
</dbReference>
<dbReference type="Pfam" id="PF01167">
    <property type="entry name" value="Tub"/>
    <property type="match status" value="1"/>
</dbReference>
<evidence type="ECO:0000256" key="2">
    <source>
        <dbReference type="ARBA" id="ARBA00004496"/>
    </source>
</evidence>
<dbReference type="GO" id="GO:0005737">
    <property type="term" value="C:cytoplasm"/>
    <property type="evidence" value="ECO:0007669"/>
    <property type="project" value="UniProtKB-SubCell"/>
</dbReference>
<feature type="compositionally biased region" description="Low complexity" evidence="7">
    <location>
        <begin position="1"/>
        <end position="30"/>
    </location>
</feature>
<dbReference type="AlphaFoldDB" id="A0A6E8W6X5"/>
<protein>
    <recommendedName>
        <fullName evidence="6">Protein king tubby</fullName>
    </recommendedName>
</protein>
<dbReference type="PANTHER" id="PTHR16517">
    <property type="entry name" value="TUBBY-RELATED"/>
    <property type="match status" value="1"/>
</dbReference>
<keyword evidence="5" id="KW-0539">Nucleus</keyword>
<evidence type="ECO:0000313" key="10">
    <source>
        <dbReference type="Proteomes" id="UP001105220"/>
    </source>
</evidence>
<dbReference type="CTD" id="37400"/>
<dbReference type="GO" id="GO:0061512">
    <property type="term" value="P:protein localization to cilium"/>
    <property type="evidence" value="ECO:0007669"/>
    <property type="project" value="TreeGrafter"/>
</dbReference>
<dbReference type="Proteomes" id="UP001105220">
    <property type="component" value="Unplaced"/>
</dbReference>
<reference key="1">
    <citation type="journal article" date="2019" name="Genes (Basel)">
        <title>A High-Quality De novo Genome Assembly from a Single Mosquito Using PacBio Sequencing.</title>
        <authorList>
            <person name="Kingan S.B."/>
            <person name="Heaton H."/>
            <person name="Cudini J."/>
            <person name="Lambert C.C."/>
            <person name="Baybayan P."/>
            <person name="Galvin B.D."/>
            <person name="Durbin R."/>
            <person name="Korlach J."/>
            <person name="Lawniczak M.K.N."/>
        </authorList>
    </citation>
    <scope>NUCLEOTIDE SEQUENCE [LARGE SCALE GENOMIC DNA]</scope>
    <source>
        <strain>Mali-NIH</strain>
    </source>
</reference>
<dbReference type="VEuPathDB" id="VectorBase:ACMO_012910"/>
<dbReference type="GO" id="GO:0005929">
    <property type="term" value="C:cilium"/>
    <property type="evidence" value="ECO:0007669"/>
    <property type="project" value="TreeGrafter"/>
</dbReference>
<dbReference type="Gene3D" id="3.20.90.10">
    <property type="entry name" value="Tubby Protein, Chain A"/>
    <property type="match status" value="1"/>
</dbReference>
<evidence type="ECO:0000256" key="7">
    <source>
        <dbReference type="SAM" id="MobiDB-lite"/>
    </source>
</evidence>
<evidence type="ECO:0000256" key="3">
    <source>
        <dbReference type="ARBA" id="ARBA00007129"/>
    </source>
</evidence>
<comment type="similarity">
    <text evidence="3 6">Belongs to the TUB family.</text>
</comment>
<keyword evidence="10" id="KW-1185">Reference proteome</keyword>
<name>A0A6E8W6X5_ANOCL</name>
<dbReference type="GeneID" id="120956772"/>
<dbReference type="VEuPathDB" id="VectorBase:ACON2_034970"/>
<dbReference type="VEuPathDB" id="VectorBase:ACON011959"/>
<feature type="domain" description="Tubby C-terminal" evidence="8">
    <location>
        <begin position="246"/>
        <end position="482"/>
    </location>
</feature>
<organism evidence="9 10">
    <name type="scientific">Anopheles coluzzii</name>
    <name type="common">African malaria mosquito</name>
    <dbReference type="NCBI Taxonomy" id="1518534"/>
    <lineage>
        <taxon>Eukaryota</taxon>
        <taxon>Metazoa</taxon>
        <taxon>Ecdysozoa</taxon>
        <taxon>Arthropoda</taxon>
        <taxon>Hexapoda</taxon>
        <taxon>Insecta</taxon>
        <taxon>Pterygota</taxon>
        <taxon>Neoptera</taxon>
        <taxon>Endopterygota</taxon>
        <taxon>Diptera</taxon>
        <taxon>Nematocera</taxon>
        <taxon>Culicoidea</taxon>
        <taxon>Culicidae</taxon>
        <taxon>Anophelinae</taxon>
        <taxon>Anopheles</taxon>
    </lineage>
</organism>
<dbReference type="PROSITE" id="PS01201">
    <property type="entry name" value="TUB_2"/>
    <property type="match status" value="1"/>
</dbReference>
<reference evidence="9" key="2">
    <citation type="submission" date="2020-05" db="UniProtKB">
        <authorList>
            <consortium name="EnsemblMetazoa"/>
        </authorList>
    </citation>
    <scope>IDENTIFICATION</scope>
    <source>
        <strain evidence="9">Ngousso</strain>
    </source>
</reference>
<dbReference type="PANTHER" id="PTHR16517:SF7">
    <property type="entry name" value="PROTEIN KING TUBBY"/>
    <property type="match status" value="1"/>
</dbReference>
<dbReference type="KEGG" id="acoz:120956772"/>
<dbReference type="PRINTS" id="PR01573">
    <property type="entry name" value="SUPERTUBBY"/>
</dbReference>
<sequence length="488" mass="53093">MSAINNTSSSTSGSGNHHHSTSNNNNNASSRHQKLEQQRQLMEAYIRQKRATPGMVQASDLQLVRPMSGVNRNGREVHAYDGPMQFMMSPTNPDQIMPTSPVGPVPTVAVGGTGPNVTATSITTTPTSPYSDSTMEKLTPSSQDSEDEESTPVDVLPLPASTKSPANGGAGGAILYDRPTVDGHHLLSHSAPISPALNNNNHTHHTNSSSGNVKSSEDSGTPPSGGGGGAPDTEGDVIGPIEQWVTQPAAQGVLYKCRITRDRKGMDRGLFPIYYLHLERDYGKKLFCLAGRKRKKSKTSNYIISCDPTDLSRQADGFVGKLRSNVFGTTFFVYDSGTKNDAAAPRLDLAVVIYDTNILGFKGPRNMTVLLPGMTEDDQRVQISSVDDQQGLLDCWKSKNMDNVVELHNKTPIWNDETQSYVLNFHGRVTQASVKNFQLVHDSDPEYIVMQFGRTADDIFTMDFRYPLCAFQAFAIALSSFDGKLACE</sequence>
<dbReference type="EnsemblMetazoa" id="ACON011959-RA">
    <property type="protein sequence ID" value="ACON011959-PA"/>
    <property type="gene ID" value="ACON011959"/>
</dbReference>
<evidence type="ECO:0000256" key="4">
    <source>
        <dbReference type="ARBA" id="ARBA00022490"/>
    </source>
</evidence>
<evidence type="ECO:0000313" key="9">
    <source>
        <dbReference type="EnsemblMetazoa" id="ACON011959-PA"/>
    </source>
</evidence>
<comment type="subcellular location">
    <subcellularLocation>
        <location evidence="2">Cytoplasm</location>
    </subcellularLocation>
    <subcellularLocation>
        <location evidence="1">Nucleus</location>
    </subcellularLocation>
</comment>
<keyword evidence="4" id="KW-0963">Cytoplasm</keyword>
<dbReference type="PROSITE" id="PS01200">
    <property type="entry name" value="TUB_1"/>
    <property type="match status" value="1"/>
</dbReference>
<evidence type="ECO:0000256" key="6">
    <source>
        <dbReference type="RuleBase" id="RU361125"/>
    </source>
</evidence>
<dbReference type="RefSeq" id="XP_040234432.1">
    <property type="nucleotide sequence ID" value="XM_040378498.2"/>
</dbReference>
<evidence type="ECO:0000256" key="5">
    <source>
        <dbReference type="ARBA" id="ARBA00023242"/>
    </source>
</evidence>
<accession>A0A6E8W6X5</accession>
<feature type="compositionally biased region" description="Low complexity" evidence="7">
    <location>
        <begin position="198"/>
        <end position="210"/>
    </location>
</feature>
<feature type="compositionally biased region" description="Low complexity" evidence="7">
    <location>
        <begin position="112"/>
        <end position="133"/>
    </location>
</feature>
<dbReference type="SUPFAM" id="SSF54518">
    <property type="entry name" value="Tubby C-terminal domain-like"/>
    <property type="match status" value="1"/>
</dbReference>
<evidence type="ECO:0000256" key="1">
    <source>
        <dbReference type="ARBA" id="ARBA00004123"/>
    </source>
</evidence>
<feature type="region of interest" description="Disordered" evidence="7">
    <location>
        <begin position="112"/>
        <end position="237"/>
    </location>
</feature>